<evidence type="ECO:0000313" key="3">
    <source>
        <dbReference type="Proteomes" id="UP000027178"/>
    </source>
</evidence>
<accession>A0A066YNE8</accession>
<gene>
    <name evidence="2" type="ORF">KCH_51640</name>
</gene>
<evidence type="ECO:0000256" key="1">
    <source>
        <dbReference type="SAM" id="MobiDB-lite"/>
    </source>
</evidence>
<reference evidence="2 3" key="1">
    <citation type="submission" date="2014-05" db="EMBL/GenBank/DDBJ databases">
        <title>Draft Genome Sequence of Kitasatospora cheerisanensis KCTC 2395.</title>
        <authorList>
            <person name="Nam D.H."/>
        </authorList>
    </citation>
    <scope>NUCLEOTIDE SEQUENCE [LARGE SCALE GENOMIC DNA]</scope>
    <source>
        <strain evidence="2 3">KCTC 2395</strain>
    </source>
</reference>
<keyword evidence="3" id="KW-1185">Reference proteome</keyword>
<proteinExistence type="predicted"/>
<evidence type="ECO:0000313" key="2">
    <source>
        <dbReference type="EMBL" id="KDN83018.1"/>
    </source>
</evidence>
<dbReference type="AlphaFoldDB" id="A0A066YNE8"/>
<feature type="region of interest" description="Disordered" evidence="1">
    <location>
        <begin position="40"/>
        <end position="68"/>
    </location>
</feature>
<comment type="caution">
    <text evidence="2">The sequence shown here is derived from an EMBL/GenBank/DDBJ whole genome shotgun (WGS) entry which is preliminary data.</text>
</comment>
<dbReference type="HOGENOM" id="CLU_2409377_0_0_11"/>
<organism evidence="2 3">
    <name type="scientific">Kitasatospora cheerisanensis KCTC 2395</name>
    <dbReference type="NCBI Taxonomy" id="1348663"/>
    <lineage>
        <taxon>Bacteria</taxon>
        <taxon>Bacillati</taxon>
        <taxon>Actinomycetota</taxon>
        <taxon>Actinomycetes</taxon>
        <taxon>Kitasatosporales</taxon>
        <taxon>Streptomycetaceae</taxon>
        <taxon>Kitasatospora</taxon>
    </lineage>
</organism>
<dbReference type="Proteomes" id="UP000027178">
    <property type="component" value="Unassembled WGS sequence"/>
</dbReference>
<protein>
    <submittedName>
        <fullName evidence="2">Uncharacterized protein</fullName>
    </submittedName>
</protein>
<name>A0A066YNE8_9ACTN</name>
<dbReference type="EMBL" id="JNBY01000096">
    <property type="protein sequence ID" value="KDN83018.1"/>
    <property type="molecule type" value="Genomic_DNA"/>
</dbReference>
<dbReference type="PATRIC" id="fig|1348663.4.peg.4997"/>
<sequence>MRTAVGLGHGPGFSVRWSFCVLAGIVIRLHCPASRARPRCLRAPREGPGRSGTKQKTPRGCERSARGSGRWWSLRGQGVATEAVTADRRACC</sequence>